<feature type="region of interest" description="Disordered" evidence="1">
    <location>
        <begin position="223"/>
        <end position="260"/>
    </location>
</feature>
<evidence type="ECO:0000313" key="2">
    <source>
        <dbReference type="EMBL" id="GBD09690.1"/>
    </source>
</evidence>
<name>A0A2H5Y8E3_9CHLR</name>
<feature type="region of interest" description="Disordered" evidence="1">
    <location>
        <begin position="503"/>
        <end position="582"/>
    </location>
</feature>
<proteinExistence type="predicted"/>
<dbReference type="Proteomes" id="UP000236642">
    <property type="component" value="Unassembled WGS sequence"/>
</dbReference>
<evidence type="ECO:0000313" key="3">
    <source>
        <dbReference type="Proteomes" id="UP000236642"/>
    </source>
</evidence>
<evidence type="ECO:0000256" key="1">
    <source>
        <dbReference type="SAM" id="MobiDB-lite"/>
    </source>
</evidence>
<sequence length="592" mass="63651">MPVRGAVGQERQAVEEGQLLGLAGCGLMQGGPLQGQPHRLGGRLQEGPLLLRPGPLRFGPDEEAARPSPFPHQGEIGGRLEARAADGLPPGTMGLRSVREQPGALQRQASGFQRFPHVKGRGDGPSSPGPQGGAPGTRMELDPSVRDAQRLQRNVQRGLQHRFRPGMGLGHPKQQRRQRPLVGCMAFDRDRHLPECFRQGSELTALPSGKSGERLQIPRGELDGGAHQLADRPSHRPLGSGVGADQQDKEQPAQRRQILPERLIGLCEQRAGRRLHHQGELARADRRDQRDPGRPIRACSDPAPGLPGSGHGDHCGIGEGRSGGRFPRLGPPGQQDPLGIQHGAPGGRGKRQRGEQIAERLKLGAGEKDLMDFPSWISKGLCENQDGLPGDAADLIRPYGERSGLHGAPEPSPIGDIHRARERHRAAADVPLPIRHAEVRISGEEGLQLRQASGAGGRVLEGLLDLRELGQPGKEGGGFRFLAAQDLAAAVRLAFQALEGAIDLPGPSGLRPGDRHPKGRQQQQQDDQADANPKAHPEPDSWDVPFEGDGRSSRSPPRRKGAERPGIPQGETRSSPVKFNVSDPLEVLFYSD</sequence>
<comment type="caution">
    <text evidence="2">The sequence shown here is derived from an EMBL/GenBank/DDBJ whole genome shotgun (WGS) entry which is preliminary data.</text>
</comment>
<feature type="region of interest" description="Disordered" evidence="1">
    <location>
        <begin position="273"/>
        <end position="355"/>
    </location>
</feature>
<feature type="compositionally biased region" description="Basic and acidic residues" evidence="1">
    <location>
        <begin position="277"/>
        <end position="294"/>
    </location>
</feature>
<reference evidence="3" key="1">
    <citation type="submission" date="2017-09" db="EMBL/GenBank/DDBJ databases">
        <title>Metaegenomics of thermophilic ammonia-oxidizing enrichment culture.</title>
        <authorList>
            <person name="Kato S."/>
            <person name="Suzuki K."/>
        </authorList>
    </citation>
    <scope>NUCLEOTIDE SEQUENCE [LARGE SCALE GENOMIC DNA]</scope>
</reference>
<dbReference type="AlphaFoldDB" id="A0A2H5Y8E3"/>
<accession>A0A2H5Y8E3</accession>
<dbReference type="EMBL" id="BEHY01000059">
    <property type="protein sequence ID" value="GBD09690.1"/>
    <property type="molecule type" value="Genomic_DNA"/>
</dbReference>
<gene>
    <name evidence="2" type="ORF">HRbin22_01948</name>
</gene>
<feature type="region of interest" description="Disordered" evidence="1">
    <location>
        <begin position="56"/>
        <end position="141"/>
    </location>
</feature>
<protein>
    <submittedName>
        <fullName evidence="2">Uncharacterized protein</fullName>
    </submittedName>
</protein>
<feature type="compositionally biased region" description="Basic and acidic residues" evidence="1">
    <location>
        <begin position="223"/>
        <end position="234"/>
    </location>
</feature>
<organism evidence="2 3">
    <name type="scientific">Candidatus Thermoflexus japonica</name>
    <dbReference type="NCBI Taxonomy" id="2035417"/>
    <lineage>
        <taxon>Bacteria</taxon>
        <taxon>Bacillati</taxon>
        <taxon>Chloroflexota</taxon>
        <taxon>Thermoflexia</taxon>
        <taxon>Thermoflexales</taxon>
        <taxon>Thermoflexaceae</taxon>
        <taxon>Thermoflexus</taxon>
    </lineage>
</organism>